<dbReference type="InterPro" id="IPR016167">
    <property type="entry name" value="FAD-bd_PCMH_sub1"/>
</dbReference>
<evidence type="ECO:0000259" key="6">
    <source>
        <dbReference type="PROSITE" id="PS51387"/>
    </source>
</evidence>
<organism evidence="7 8">
    <name type="scientific">Cellulomonas aerilata</name>
    <dbReference type="NCBI Taxonomy" id="515326"/>
    <lineage>
        <taxon>Bacteria</taxon>
        <taxon>Bacillati</taxon>
        <taxon>Actinomycetota</taxon>
        <taxon>Actinomycetes</taxon>
        <taxon>Micrococcales</taxon>
        <taxon>Cellulomonadaceae</taxon>
        <taxon>Cellulomonas</taxon>
    </lineage>
</organism>
<dbReference type="Gene3D" id="3.30.465.10">
    <property type="match status" value="1"/>
</dbReference>
<dbReference type="InterPro" id="IPR016169">
    <property type="entry name" value="FAD-bd_PCMH_sub2"/>
</dbReference>
<dbReference type="Gene3D" id="3.40.462.20">
    <property type="match status" value="1"/>
</dbReference>
<dbReference type="Pfam" id="PF01565">
    <property type="entry name" value="FAD_binding_4"/>
    <property type="match status" value="1"/>
</dbReference>
<dbReference type="GO" id="GO:0071949">
    <property type="term" value="F:FAD binding"/>
    <property type="evidence" value="ECO:0007669"/>
    <property type="project" value="InterPro"/>
</dbReference>
<dbReference type="PROSITE" id="PS51387">
    <property type="entry name" value="FAD_PCMH"/>
    <property type="match status" value="1"/>
</dbReference>
<keyword evidence="3" id="KW-0285">Flavoprotein</keyword>
<comment type="similarity">
    <text evidence="2">Belongs to the oxygen-dependent FAD-linked oxidoreductase family.</text>
</comment>
<dbReference type="EMBL" id="BJYY01000002">
    <property type="protein sequence ID" value="GEO33066.1"/>
    <property type="molecule type" value="Genomic_DNA"/>
</dbReference>
<dbReference type="Gene3D" id="3.30.43.10">
    <property type="entry name" value="Uridine Diphospho-n-acetylenolpyruvylglucosamine Reductase, domain 2"/>
    <property type="match status" value="1"/>
</dbReference>
<dbReference type="InterPro" id="IPR050416">
    <property type="entry name" value="FAD-linked_Oxidoreductase"/>
</dbReference>
<accession>A0A512D995</accession>
<dbReference type="Pfam" id="PF08031">
    <property type="entry name" value="BBE"/>
    <property type="match status" value="1"/>
</dbReference>
<feature type="domain" description="FAD-binding PCMH-type" evidence="6">
    <location>
        <begin position="337"/>
        <end position="508"/>
    </location>
</feature>
<dbReference type="InterPro" id="IPR016166">
    <property type="entry name" value="FAD-bd_PCMH"/>
</dbReference>
<dbReference type="PANTHER" id="PTHR42973:SF39">
    <property type="entry name" value="FAD-BINDING PCMH-TYPE DOMAIN-CONTAINING PROTEIN"/>
    <property type="match status" value="1"/>
</dbReference>
<dbReference type="InterPro" id="IPR012951">
    <property type="entry name" value="BBE"/>
</dbReference>
<dbReference type="SUPFAM" id="SSF51679">
    <property type="entry name" value="Bacterial luciferase-like"/>
    <property type="match status" value="1"/>
</dbReference>
<dbReference type="SUPFAM" id="SSF56176">
    <property type="entry name" value="FAD-binding/transporter-associated domain-like"/>
    <property type="match status" value="1"/>
</dbReference>
<keyword evidence="8" id="KW-1185">Reference proteome</keyword>
<dbReference type="Proteomes" id="UP000321181">
    <property type="component" value="Unassembled WGS sequence"/>
</dbReference>
<evidence type="ECO:0000256" key="4">
    <source>
        <dbReference type="ARBA" id="ARBA00022827"/>
    </source>
</evidence>
<evidence type="ECO:0000256" key="2">
    <source>
        <dbReference type="ARBA" id="ARBA00005466"/>
    </source>
</evidence>
<dbReference type="Gene3D" id="3.20.20.30">
    <property type="entry name" value="Luciferase-like domain"/>
    <property type="match status" value="1"/>
</dbReference>
<dbReference type="InterPro" id="IPR011251">
    <property type="entry name" value="Luciferase-like_dom"/>
</dbReference>
<keyword evidence="4" id="KW-0274">FAD</keyword>
<dbReference type="InterPro" id="IPR006094">
    <property type="entry name" value="Oxid_FAD_bind_N"/>
</dbReference>
<dbReference type="AlphaFoldDB" id="A0A512D995"/>
<dbReference type="RefSeq" id="WP_146900293.1">
    <property type="nucleotide sequence ID" value="NZ_BAAARM010000001.1"/>
</dbReference>
<evidence type="ECO:0000313" key="8">
    <source>
        <dbReference type="Proteomes" id="UP000321181"/>
    </source>
</evidence>
<comment type="caution">
    <text evidence="7">The sequence shown here is derived from an EMBL/GenBank/DDBJ whole genome shotgun (WGS) entry which is preliminary data.</text>
</comment>
<keyword evidence="5" id="KW-0560">Oxidoreductase</keyword>
<protein>
    <recommendedName>
        <fullName evidence="6">FAD-binding PCMH-type domain-containing protein</fullName>
    </recommendedName>
</protein>
<proteinExistence type="inferred from homology"/>
<evidence type="ECO:0000313" key="7">
    <source>
        <dbReference type="EMBL" id="GEO33066.1"/>
    </source>
</evidence>
<reference evidence="7 8" key="1">
    <citation type="submission" date="2019-07" db="EMBL/GenBank/DDBJ databases">
        <title>Whole genome shotgun sequence of Cellulomonas aerilata NBRC 106308.</title>
        <authorList>
            <person name="Hosoyama A."/>
            <person name="Uohara A."/>
            <person name="Ohji S."/>
            <person name="Ichikawa N."/>
        </authorList>
    </citation>
    <scope>NUCLEOTIDE SEQUENCE [LARGE SCALE GENOMIC DNA]</scope>
    <source>
        <strain evidence="7 8">NBRC 106308</strain>
    </source>
</reference>
<evidence type="ECO:0000256" key="5">
    <source>
        <dbReference type="ARBA" id="ARBA00023002"/>
    </source>
</evidence>
<name>A0A512D995_9CELL</name>
<evidence type="ECO:0000256" key="1">
    <source>
        <dbReference type="ARBA" id="ARBA00001974"/>
    </source>
</evidence>
<dbReference type="InterPro" id="IPR036318">
    <property type="entry name" value="FAD-bd_PCMH-like_sf"/>
</dbReference>
<dbReference type="OrthoDB" id="9775082at2"/>
<dbReference type="Pfam" id="PF00296">
    <property type="entry name" value="Bac_luciferase"/>
    <property type="match status" value="1"/>
</dbReference>
<evidence type="ECO:0000256" key="3">
    <source>
        <dbReference type="ARBA" id="ARBA00022630"/>
    </source>
</evidence>
<gene>
    <name evidence="7" type="ORF">CAE01nite_07910</name>
</gene>
<dbReference type="GO" id="GO:0016705">
    <property type="term" value="F:oxidoreductase activity, acting on paired donors, with incorporation or reduction of molecular oxygen"/>
    <property type="evidence" value="ECO:0007669"/>
    <property type="project" value="InterPro"/>
</dbReference>
<dbReference type="PANTHER" id="PTHR42973">
    <property type="entry name" value="BINDING OXIDOREDUCTASE, PUTATIVE (AFU_ORTHOLOGUE AFUA_1G17690)-RELATED"/>
    <property type="match status" value="1"/>
</dbReference>
<dbReference type="InterPro" id="IPR036661">
    <property type="entry name" value="Luciferase-like_sf"/>
</dbReference>
<sequence>MSRDHGHPVRLGVALDLAQLPPHALTGLAQVADEAGLDLLAVTDSTHSIEQVSEPSGPDPWTTLAWVAGATSRITLTTHALAPTGPATVLARAAANLDLVTDGRLELGLTVVPAAADGTASPAVGVHPDAGALAETISILRSMWTADGEPVRGAGPAHRVPGADPGPAPAHDVPIWLSGTDDTLLDVAGRSADGWWMDATASGVDPSSVSSAQFRLDVAARRARRDPAEIRRLLTVATIPAVPDLVRWVVEDGVDTVVVATTEPADIRRLASEVAPAVRDLVAAARTARGTRSGPSRPARVRAARRDGIDYDDVPAGLETVEPGDARYAGMRSTYLRGGRPGLVLLPRDTAQVAQALIWARTQPVPLAIRSGGHGISGRSTNDGGIVVDLRHLDDIEVLDSATRRVRIGAGARWGGVAEALEPYGWALTSGDYGGVGVGGLATAGGLGFLARQHGLTIDHLRAADVVLADGTIVRADEQHHPDLFWGIRGAGGNLGVVTAFEFEVDQVGDVGFAQLAFAVDDLAGYLQDFGALVEAAPRDLTPFLIVGRPRGGRVMAQVMAVVNSDDPETILDRLQPFARLAPLVQQSVQVMPYTGVVHRTDDVHDAQGEPVTRSAVLEHLTPQFAEDAEQLVRSGEVYFFQIRSAGAAVNDVPVDATAYAHRTANFQVVALGASRERLDRSWDAMSHHYSGFYSSFETDLRPERLADVFPDRTLTRLRAVKTTYDPDNVFRYNHSVADASAQASPGGVPAAP</sequence>
<comment type="cofactor">
    <cofactor evidence="1">
        <name>FAD</name>
        <dbReference type="ChEBI" id="CHEBI:57692"/>
    </cofactor>
</comment>